<feature type="domain" description="RING-type" evidence="14">
    <location>
        <begin position="373"/>
        <end position="416"/>
    </location>
</feature>
<feature type="coiled-coil region" evidence="12">
    <location>
        <begin position="509"/>
        <end position="536"/>
    </location>
</feature>
<reference evidence="15 16" key="1">
    <citation type="submission" date="2016-04" db="EMBL/GenBank/DDBJ databases">
        <title>A degradative enzymes factory behind the ericoid mycorrhizal symbiosis.</title>
        <authorList>
            <consortium name="DOE Joint Genome Institute"/>
            <person name="Martino E."/>
            <person name="Morin E."/>
            <person name="Grelet G."/>
            <person name="Kuo A."/>
            <person name="Kohler A."/>
            <person name="Daghino S."/>
            <person name="Barry K."/>
            <person name="Choi C."/>
            <person name="Cichocki N."/>
            <person name="Clum A."/>
            <person name="Copeland A."/>
            <person name="Hainaut M."/>
            <person name="Haridas S."/>
            <person name="Labutti K."/>
            <person name="Lindquist E."/>
            <person name="Lipzen A."/>
            <person name="Khouja H.-R."/>
            <person name="Murat C."/>
            <person name="Ohm R."/>
            <person name="Olson A."/>
            <person name="Spatafora J."/>
            <person name="Veneault-Fourrey C."/>
            <person name="Henrissat B."/>
            <person name="Grigoriev I."/>
            <person name="Martin F."/>
            <person name="Perotto S."/>
        </authorList>
    </citation>
    <scope>NUCLEOTIDE SEQUENCE [LARGE SCALE GENOMIC DNA]</scope>
    <source>
        <strain evidence="15 16">F</strain>
    </source>
</reference>
<dbReference type="OrthoDB" id="21204at2759"/>
<dbReference type="PANTHER" id="PTHR45768">
    <property type="entry name" value="E3 UBIQUITIN-PROTEIN LIGASE RNF13-LIKE"/>
    <property type="match status" value="1"/>
</dbReference>
<dbReference type="EMBL" id="KZ613948">
    <property type="protein sequence ID" value="PMD38200.1"/>
    <property type="molecule type" value="Genomic_DNA"/>
</dbReference>
<dbReference type="PROSITE" id="PS50089">
    <property type="entry name" value="ZF_RING_2"/>
    <property type="match status" value="1"/>
</dbReference>
<evidence type="ECO:0000256" key="8">
    <source>
        <dbReference type="ARBA" id="ARBA00022833"/>
    </source>
</evidence>
<evidence type="ECO:0000256" key="12">
    <source>
        <dbReference type="SAM" id="Coils"/>
    </source>
</evidence>
<keyword evidence="5" id="KW-0479">Metal-binding</keyword>
<accession>A0A2J6RI62</accession>
<keyword evidence="7" id="KW-0833">Ubl conjugation pathway</keyword>
<comment type="pathway">
    <text evidence="2">Protein modification; protein ubiquitination.</text>
</comment>
<dbReference type="CDD" id="cd16473">
    <property type="entry name" value="RING-H2_RNF103"/>
    <property type="match status" value="1"/>
</dbReference>
<name>A0A2J6RI62_HYAVF</name>
<evidence type="ECO:0000256" key="13">
    <source>
        <dbReference type="SAM" id="Phobius"/>
    </source>
</evidence>
<keyword evidence="10 13" id="KW-0472">Membrane</keyword>
<keyword evidence="8" id="KW-0862">Zinc</keyword>
<evidence type="ECO:0000256" key="5">
    <source>
        <dbReference type="ARBA" id="ARBA00022723"/>
    </source>
</evidence>
<dbReference type="GO" id="GO:0008270">
    <property type="term" value="F:zinc ion binding"/>
    <property type="evidence" value="ECO:0007669"/>
    <property type="project" value="UniProtKB-KW"/>
</dbReference>
<dbReference type="InterPro" id="IPR001841">
    <property type="entry name" value="Znf_RING"/>
</dbReference>
<keyword evidence="16" id="KW-1185">Reference proteome</keyword>
<dbReference type="InterPro" id="IPR013083">
    <property type="entry name" value="Znf_RING/FYVE/PHD"/>
</dbReference>
<dbReference type="PANTHER" id="PTHR45768:SF18">
    <property type="entry name" value="RING-H2 FINGER PROTEIN ATL47-RELATED"/>
    <property type="match status" value="1"/>
</dbReference>
<evidence type="ECO:0000256" key="4">
    <source>
        <dbReference type="ARBA" id="ARBA00022692"/>
    </source>
</evidence>
<dbReference type="Pfam" id="PF13639">
    <property type="entry name" value="zf-RING_2"/>
    <property type="match status" value="1"/>
</dbReference>
<evidence type="ECO:0000259" key="14">
    <source>
        <dbReference type="PROSITE" id="PS50089"/>
    </source>
</evidence>
<evidence type="ECO:0000256" key="10">
    <source>
        <dbReference type="ARBA" id="ARBA00023136"/>
    </source>
</evidence>
<organism evidence="15 16">
    <name type="scientific">Hyaloscypha variabilis (strain UAMH 11265 / GT02V1 / F)</name>
    <name type="common">Meliniomyces variabilis</name>
    <dbReference type="NCBI Taxonomy" id="1149755"/>
    <lineage>
        <taxon>Eukaryota</taxon>
        <taxon>Fungi</taxon>
        <taxon>Dikarya</taxon>
        <taxon>Ascomycota</taxon>
        <taxon>Pezizomycotina</taxon>
        <taxon>Leotiomycetes</taxon>
        <taxon>Helotiales</taxon>
        <taxon>Hyaloscyphaceae</taxon>
        <taxon>Hyaloscypha</taxon>
        <taxon>Hyaloscypha variabilis</taxon>
    </lineage>
</organism>
<dbReference type="GO" id="GO:0016020">
    <property type="term" value="C:membrane"/>
    <property type="evidence" value="ECO:0007669"/>
    <property type="project" value="UniProtKB-SubCell"/>
</dbReference>
<protein>
    <recommendedName>
        <fullName evidence="14">RING-type domain-containing protein</fullName>
    </recommendedName>
</protein>
<evidence type="ECO:0000256" key="7">
    <source>
        <dbReference type="ARBA" id="ARBA00022786"/>
    </source>
</evidence>
<keyword evidence="12" id="KW-0175">Coiled coil</keyword>
<dbReference type="STRING" id="1149755.A0A2J6RI62"/>
<proteinExistence type="predicted"/>
<evidence type="ECO:0000256" key="1">
    <source>
        <dbReference type="ARBA" id="ARBA00004167"/>
    </source>
</evidence>
<evidence type="ECO:0000256" key="3">
    <source>
        <dbReference type="ARBA" id="ARBA00022679"/>
    </source>
</evidence>
<dbReference type="Proteomes" id="UP000235786">
    <property type="component" value="Unassembled WGS sequence"/>
</dbReference>
<dbReference type="AlphaFoldDB" id="A0A2J6RI62"/>
<dbReference type="SMART" id="SM00184">
    <property type="entry name" value="RING"/>
    <property type="match status" value="1"/>
</dbReference>
<gene>
    <name evidence="15" type="ORF">L207DRAFT_514124</name>
</gene>
<keyword evidence="4 13" id="KW-0812">Transmembrane</keyword>
<dbReference type="Gene3D" id="3.30.40.10">
    <property type="entry name" value="Zinc/RING finger domain, C3HC4 (zinc finger)"/>
    <property type="match status" value="1"/>
</dbReference>
<evidence type="ECO:0000256" key="2">
    <source>
        <dbReference type="ARBA" id="ARBA00004906"/>
    </source>
</evidence>
<keyword evidence="6 11" id="KW-0863">Zinc-finger</keyword>
<dbReference type="SUPFAM" id="SSF57850">
    <property type="entry name" value="RING/U-box"/>
    <property type="match status" value="1"/>
</dbReference>
<keyword evidence="3" id="KW-0808">Transferase</keyword>
<evidence type="ECO:0000313" key="15">
    <source>
        <dbReference type="EMBL" id="PMD38200.1"/>
    </source>
</evidence>
<feature type="transmembrane region" description="Helical" evidence="13">
    <location>
        <begin position="225"/>
        <end position="250"/>
    </location>
</feature>
<keyword evidence="9 13" id="KW-1133">Transmembrane helix</keyword>
<dbReference type="GO" id="GO:0016740">
    <property type="term" value="F:transferase activity"/>
    <property type="evidence" value="ECO:0007669"/>
    <property type="project" value="UniProtKB-KW"/>
</dbReference>
<evidence type="ECO:0000256" key="6">
    <source>
        <dbReference type="ARBA" id="ARBA00022771"/>
    </source>
</evidence>
<sequence length="567" mass="63020">MSLTGIDTFVLLVVNQEWSNTATAAQRNAGAARLSSNISFAENIDENLQTLSTHNADEDGTIDGFLYVPDLLTTDSCYNISKQYLPANVTRQANLPPTDFNLVAIVPWISANCTMEFLAAARLDPCRALLFYIPDNNTTQPPPPSSEVWDLSDGGVWKSVNQYPVYAIPGAVGKVLIHEISLYSGNMTNVPFGHEISELPQTDPRDYVRLYTRLTTTNSSELPSFWVFMVVVLVIAVVTLGTISASMHLIQRSRRKALERRVASGEVNLEALGIKHLTVPQHFIDELPLFIYVSEEQTPPPLQATKKPTETIVEEPEFRDGSSAIPLGAYHTSEVLYVPLNAPTSQTVHVDDSASNPDSVLVHKFLPYAQPTCAICLEDFESDITEIREIPCGHIFHPDCIDMFLGENSSLCPLCKKSALPVGYCPTKISNAMVRAERNLRKLRSTVTVHDEEQDAESGDARLHRQNWRSIMKGRIFSPTPRRVTVSHAVPLQPQPVFMTNAMPARSRVQEDDATAEDLEAARQELVEQRVRELAATRAPIQDPDVIQARERPTWRKTFAAVFPGFS</sequence>
<evidence type="ECO:0000313" key="16">
    <source>
        <dbReference type="Proteomes" id="UP000235786"/>
    </source>
</evidence>
<comment type="subcellular location">
    <subcellularLocation>
        <location evidence="1">Membrane</location>
        <topology evidence="1">Single-pass membrane protein</topology>
    </subcellularLocation>
</comment>
<evidence type="ECO:0000256" key="9">
    <source>
        <dbReference type="ARBA" id="ARBA00022989"/>
    </source>
</evidence>
<evidence type="ECO:0000256" key="11">
    <source>
        <dbReference type="PROSITE-ProRule" id="PRU00175"/>
    </source>
</evidence>